<protein>
    <submittedName>
        <fullName evidence="2">Uncharacterized protein</fullName>
    </submittedName>
</protein>
<comment type="caution">
    <text evidence="2">The sequence shown here is derived from an EMBL/GenBank/DDBJ whole genome shotgun (WGS) entry which is preliminary data.</text>
</comment>
<accession>A0AAV8A519</accession>
<feature type="coiled-coil region" evidence="1">
    <location>
        <begin position="16"/>
        <end position="50"/>
    </location>
</feature>
<dbReference type="EMBL" id="JANTQA010000016">
    <property type="protein sequence ID" value="KAJ3447145.1"/>
    <property type="molecule type" value="Genomic_DNA"/>
</dbReference>
<keyword evidence="1" id="KW-0175">Coiled coil</keyword>
<evidence type="ECO:0000256" key="1">
    <source>
        <dbReference type="SAM" id="Coils"/>
    </source>
</evidence>
<organism evidence="2 3">
    <name type="scientific">Anaeramoeba flamelloides</name>
    <dbReference type="NCBI Taxonomy" id="1746091"/>
    <lineage>
        <taxon>Eukaryota</taxon>
        <taxon>Metamonada</taxon>
        <taxon>Anaeramoebidae</taxon>
        <taxon>Anaeramoeba</taxon>
    </lineage>
</organism>
<dbReference type="Proteomes" id="UP001146793">
    <property type="component" value="Unassembled WGS sequence"/>
</dbReference>
<evidence type="ECO:0000313" key="3">
    <source>
        <dbReference type="Proteomes" id="UP001146793"/>
    </source>
</evidence>
<evidence type="ECO:0000313" key="2">
    <source>
        <dbReference type="EMBL" id="KAJ3447145.1"/>
    </source>
</evidence>
<gene>
    <name evidence="2" type="ORF">M0812_07364</name>
</gene>
<reference evidence="2" key="1">
    <citation type="submission" date="2022-08" db="EMBL/GenBank/DDBJ databases">
        <title>Novel sulphate-reducing endosymbionts in the free-living metamonad Anaeramoeba.</title>
        <authorList>
            <person name="Jerlstrom-Hultqvist J."/>
            <person name="Cepicka I."/>
            <person name="Gallot-Lavallee L."/>
            <person name="Salas-Leiva D."/>
            <person name="Curtis B.A."/>
            <person name="Zahonova K."/>
            <person name="Pipaliya S."/>
            <person name="Dacks J."/>
            <person name="Roger A.J."/>
        </authorList>
    </citation>
    <scope>NUCLEOTIDE SEQUENCE</scope>
    <source>
        <strain evidence="2">Busselton2</strain>
    </source>
</reference>
<name>A0AAV8A519_9EUKA</name>
<proteinExistence type="predicted"/>
<dbReference type="AlphaFoldDB" id="A0AAV8A519"/>
<sequence>MAESIIQSNIKNIYTLEELSKHVNEVNQKLAGLQERVHNLEQKVIGVHENTFKYIKGFFVFSVGYLWVSSGCVTYGTLSDNIIFLLGKIKEEFGLSYGQEVSLLKCSENLINNLRREFSCCTCIFGLSIILNRSNKMIIETNELNESIEQNINNDTNYKQIIDELRSKRSQIEDYLFDIETISKIHQRLKRQRDFRNDNKSEIMHTLEKLLKICSLKDLGEIIFILFEELSDLEKKNSNNRDTTRLQNKNFKKIKNIVNYLILHKKNLFMDIFMKYTISIESNYFWYKYEAKLMPYIMAMYENIVKFEILRNDQLTSKQLTKLSKTKEFTLWFKEFSFNTMETWSLVPFNNSKLINQISKPSELIKDLLDKGNIRFIRSKDLQIKNKINYGVQQMKDNDEYINLQLNKLI</sequence>